<sequence>MPSRSAGGLRRLAPAAFVLVLVSALFLGARLPAASAGDRASMASRFAFTQLPIALPPGLPMQTVRQVNPQYEHIKSWISSVGAAVAVNDLDGAGKADDLCLVDTRTDRAVVTPAPGGAGRYAPFVLDPAPLPTSPTMAPMGCVPGDFNMDGWTDLIVYYWGRTPVLFLNAGAGGTLSATSFRATELIQQADSPDHVYRGALWNTNAVAVADFDGDGRPDVGVFNYFPDTQVLDPQGHPNVQMNHSMSNATNAGGAHVLRWTSATADSVVFTEQPAIDPAVATGWTLGSASVDLDGDLLPELYLANDFGRDRFFHNVSAPGRIRFALAEGKRGPLDPKSLVLGHDSFKSMSIDFADLRGTGRFDAFVSNITTSWGLEESNFFWRNTAADAASARDQLRRGVAPYDNSAAGRNIAWTGWGWDTKAADFDNNGLPEIVQAAGFVAGDTNRFAWLQELAAANDLLLANPAMWPNAEPGDDLAGDQPLAFWAKEDHVDRYVDLSGPLGLGDPTPSRGIAVADVDGDGSQDFAVARQWGAPQFFRNGHRADSDFLGLRLYRPVPSGATRPGPVGTPSYGAQVRITTADGKVQTAQLDGGGGHSGKRSFDLFFGLGGNGSAPVSAELSWRDLGGATHTQRLNLSTGWHSLILDSQAQEVASR</sequence>
<dbReference type="Gene3D" id="2.130.10.130">
    <property type="entry name" value="Integrin alpha, N-terminal"/>
    <property type="match status" value="1"/>
</dbReference>
<organism evidence="3 4">
    <name type="scientific">Actinoplanes teichomyceticus</name>
    <dbReference type="NCBI Taxonomy" id="1867"/>
    <lineage>
        <taxon>Bacteria</taxon>
        <taxon>Bacillati</taxon>
        <taxon>Actinomycetota</taxon>
        <taxon>Actinomycetes</taxon>
        <taxon>Micromonosporales</taxon>
        <taxon>Micromonosporaceae</taxon>
        <taxon>Actinoplanes</taxon>
    </lineage>
</organism>
<keyword evidence="1" id="KW-0732">Signal</keyword>
<dbReference type="Pfam" id="PF07593">
    <property type="entry name" value="UnbV_ASPIC"/>
    <property type="match status" value="1"/>
</dbReference>
<reference evidence="3 4" key="1">
    <citation type="submission" date="2019-06" db="EMBL/GenBank/DDBJ databases">
        <title>Sequencing the genomes of 1000 actinobacteria strains.</title>
        <authorList>
            <person name="Klenk H.-P."/>
        </authorList>
    </citation>
    <scope>NUCLEOTIDE SEQUENCE [LARGE SCALE GENOMIC DNA]</scope>
    <source>
        <strain evidence="3 4">DSM 43866</strain>
    </source>
</reference>
<evidence type="ECO:0000313" key="3">
    <source>
        <dbReference type="EMBL" id="TWG21308.1"/>
    </source>
</evidence>
<dbReference type="PANTHER" id="PTHR16026">
    <property type="entry name" value="CARTILAGE ACIDIC PROTEIN 1"/>
    <property type="match status" value="1"/>
</dbReference>
<dbReference type="InterPro" id="IPR011519">
    <property type="entry name" value="UnbV_ASPIC"/>
</dbReference>
<dbReference type="InterPro" id="IPR027039">
    <property type="entry name" value="Crtac1"/>
</dbReference>
<keyword evidence="4" id="KW-1185">Reference proteome</keyword>
<dbReference type="InterPro" id="IPR013517">
    <property type="entry name" value="FG-GAP"/>
</dbReference>
<dbReference type="OrthoDB" id="9816120at2"/>
<dbReference type="Proteomes" id="UP000320239">
    <property type="component" value="Unassembled WGS sequence"/>
</dbReference>
<dbReference type="Pfam" id="PF13517">
    <property type="entry name" value="FG-GAP_3"/>
    <property type="match status" value="1"/>
</dbReference>
<dbReference type="SUPFAM" id="SSF69318">
    <property type="entry name" value="Integrin alpha N-terminal domain"/>
    <property type="match status" value="1"/>
</dbReference>
<dbReference type="EMBL" id="VIWY01000003">
    <property type="protein sequence ID" value="TWG21308.1"/>
    <property type="molecule type" value="Genomic_DNA"/>
</dbReference>
<gene>
    <name evidence="3" type="ORF">FHX34_103846</name>
</gene>
<evidence type="ECO:0000313" key="4">
    <source>
        <dbReference type="Proteomes" id="UP000320239"/>
    </source>
</evidence>
<accession>A0A561WBR4</accession>
<evidence type="ECO:0000259" key="2">
    <source>
        <dbReference type="Pfam" id="PF07593"/>
    </source>
</evidence>
<dbReference type="PANTHER" id="PTHR16026:SF0">
    <property type="entry name" value="CARTILAGE ACIDIC PROTEIN 1"/>
    <property type="match status" value="1"/>
</dbReference>
<feature type="domain" description="ASPIC/UnbV" evidence="2">
    <location>
        <begin position="572"/>
        <end position="624"/>
    </location>
</feature>
<protein>
    <submittedName>
        <fullName evidence="3">ASPIC/UnbV protein</fullName>
    </submittedName>
</protein>
<dbReference type="InterPro" id="IPR028994">
    <property type="entry name" value="Integrin_alpha_N"/>
</dbReference>
<comment type="caution">
    <text evidence="3">The sequence shown here is derived from an EMBL/GenBank/DDBJ whole genome shotgun (WGS) entry which is preliminary data.</text>
</comment>
<proteinExistence type="predicted"/>
<name>A0A561WBR4_ACTTI</name>
<dbReference type="AlphaFoldDB" id="A0A561WBR4"/>
<evidence type="ECO:0000256" key="1">
    <source>
        <dbReference type="ARBA" id="ARBA00022729"/>
    </source>
</evidence>
<dbReference type="RefSeq" id="WP_122979945.1">
    <property type="nucleotide sequence ID" value="NZ_BOMX01000150.1"/>
</dbReference>